<dbReference type="SUPFAM" id="SSF53335">
    <property type="entry name" value="S-adenosyl-L-methionine-dependent methyltransferases"/>
    <property type="match status" value="1"/>
</dbReference>
<dbReference type="AlphaFoldDB" id="A0AAC9PTH6"/>
<comment type="pathway">
    <text evidence="1">Antibiotic biosynthesis.</text>
</comment>
<dbReference type="GO" id="GO:0008168">
    <property type="term" value="F:methyltransferase activity"/>
    <property type="evidence" value="ECO:0007669"/>
    <property type="project" value="UniProtKB-KW"/>
</dbReference>
<evidence type="ECO:0000313" key="7">
    <source>
        <dbReference type="EMBL" id="APU16684.1"/>
    </source>
</evidence>
<keyword evidence="5" id="KW-0045">Antibiotic biosynthesis</keyword>
<evidence type="ECO:0000313" key="8">
    <source>
        <dbReference type="Proteomes" id="UP000185511"/>
    </source>
</evidence>
<reference evidence="8" key="1">
    <citation type="submission" date="2016-06" db="EMBL/GenBank/DDBJ databases">
        <title>Complete genome sequence of Actinoalloteichus fjordicus DSM 46855 (=ADI127-17), type strain of the new species Actinoalloteichus fjordicus.</title>
        <authorList>
            <person name="Ruckert C."/>
            <person name="Nouioui I."/>
            <person name="Willmese J."/>
            <person name="van Wezel G."/>
            <person name="Klenk H.-P."/>
            <person name="Kalinowski J."/>
            <person name="Zotchev S.B."/>
        </authorList>
    </citation>
    <scope>NUCLEOTIDE SEQUENCE [LARGE SCALE GENOMIC DNA]</scope>
    <source>
        <strain evidence="8">ADI127-7</strain>
    </source>
</reference>
<dbReference type="InterPro" id="IPR040800">
    <property type="entry name" value="MycE_N"/>
</dbReference>
<evidence type="ECO:0000256" key="5">
    <source>
        <dbReference type="ARBA" id="ARBA00023194"/>
    </source>
</evidence>
<dbReference type="Gene3D" id="3.40.50.150">
    <property type="entry name" value="Vaccinia Virus protein VP39"/>
    <property type="match status" value="1"/>
</dbReference>
<organism evidence="7 8">
    <name type="scientific">Actinoalloteichus fjordicus</name>
    <dbReference type="NCBI Taxonomy" id="1612552"/>
    <lineage>
        <taxon>Bacteria</taxon>
        <taxon>Bacillati</taxon>
        <taxon>Actinomycetota</taxon>
        <taxon>Actinomycetes</taxon>
        <taxon>Pseudonocardiales</taxon>
        <taxon>Pseudonocardiaceae</taxon>
        <taxon>Actinoalloteichus</taxon>
    </lineage>
</organism>
<dbReference type="GO" id="GO:0017000">
    <property type="term" value="P:antibiotic biosynthetic process"/>
    <property type="evidence" value="ECO:0007669"/>
    <property type="project" value="UniProtKB-KW"/>
</dbReference>
<evidence type="ECO:0000256" key="4">
    <source>
        <dbReference type="ARBA" id="ARBA00022691"/>
    </source>
</evidence>
<dbReference type="KEGG" id="acad:UA74_23330"/>
<dbReference type="EMBL" id="CP016076">
    <property type="protein sequence ID" value="APU16684.1"/>
    <property type="molecule type" value="Genomic_DNA"/>
</dbReference>
<dbReference type="GO" id="GO:0032259">
    <property type="term" value="P:methylation"/>
    <property type="evidence" value="ECO:0007669"/>
    <property type="project" value="UniProtKB-KW"/>
</dbReference>
<evidence type="ECO:0000256" key="2">
    <source>
        <dbReference type="ARBA" id="ARBA00022603"/>
    </source>
</evidence>
<sequence length="378" mass="41689">MNRIDTLLDAAETRSADIVAATISAIGFESVADLLFQEILFRARIDEVAGHGHAATTLILVHAGHKAEFTVQAEPRGGDLPAVVITQDAAETILALYGPRESVSADTRTVCWPGTELAQRAWAKKPLPGRWAGSPQRILDVLDRRDQENLGRLAVYYGTDKWGAAHRYTPRYEQHLGPLRDRRLTILEIGVGGYDDPQSGGESLRMWKHYFPRAVVCGLDIVDKRALAEPRISIFQADQSDRDSLLAVIDEIGRPDVIIDDGSHVSAHIIASFQALFPSLRQDGLYFIEDLQAALWAPVFGGSEDDLTRPDHAFGFLKQFIDGLHHEEFLGDSRTAVPTDQEVTALHVYHNLAVIEKGRNADGSPSADLMRAFMPRNG</sequence>
<keyword evidence="8" id="KW-1185">Reference proteome</keyword>
<keyword evidence="2" id="KW-0489">Methyltransferase</keyword>
<accession>A0AAC9PTH6</accession>
<evidence type="ECO:0000256" key="3">
    <source>
        <dbReference type="ARBA" id="ARBA00022679"/>
    </source>
</evidence>
<dbReference type="Pfam" id="PF17843">
    <property type="entry name" value="MycE_N"/>
    <property type="match status" value="1"/>
</dbReference>
<evidence type="ECO:0000259" key="6">
    <source>
        <dbReference type="Pfam" id="PF17843"/>
    </source>
</evidence>
<evidence type="ECO:0000256" key="1">
    <source>
        <dbReference type="ARBA" id="ARBA00004792"/>
    </source>
</evidence>
<proteinExistence type="predicted"/>
<dbReference type="Proteomes" id="UP000185511">
    <property type="component" value="Chromosome"/>
</dbReference>
<keyword evidence="4" id="KW-0949">S-adenosyl-L-methionine</keyword>
<protein>
    <recommendedName>
        <fullName evidence="6">Methyltransferase MycE N-terminal domain-containing protein</fullName>
    </recommendedName>
</protein>
<gene>
    <name evidence="7" type="ORF">UA74_23330</name>
</gene>
<name>A0AAC9PTH6_9PSEU</name>
<feature type="domain" description="Methyltransferase MycE N-terminal" evidence="6">
    <location>
        <begin position="4"/>
        <end position="108"/>
    </location>
</feature>
<dbReference type="InterPro" id="IPR029063">
    <property type="entry name" value="SAM-dependent_MTases_sf"/>
</dbReference>
<dbReference type="Gene3D" id="3.30.1050.30">
    <property type="match status" value="1"/>
</dbReference>
<keyword evidence="3" id="KW-0808">Transferase</keyword>